<dbReference type="PANTHER" id="PTHR40621">
    <property type="entry name" value="TRANSCRIPTION FACTOR KAPC-RELATED"/>
    <property type="match status" value="1"/>
</dbReference>
<feature type="compositionally biased region" description="Polar residues" evidence="3">
    <location>
        <begin position="440"/>
        <end position="455"/>
    </location>
</feature>
<dbReference type="InterPro" id="IPR004827">
    <property type="entry name" value="bZIP"/>
</dbReference>
<gene>
    <name evidence="5" type="ORF">GGI25_002843</name>
</gene>
<feature type="compositionally biased region" description="Low complexity" evidence="3">
    <location>
        <begin position="277"/>
        <end position="290"/>
    </location>
</feature>
<feature type="compositionally biased region" description="Polar residues" evidence="3">
    <location>
        <begin position="174"/>
        <end position="198"/>
    </location>
</feature>
<dbReference type="InterPro" id="IPR046347">
    <property type="entry name" value="bZIP_sf"/>
</dbReference>
<dbReference type="Gene3D" id="1.20.5.170">
    <property type="match status" value="1"/>
</dbReference>
<evidence type="ECO:0000256" key="2">
    <source>
        <dbReference type="ARBA" id="ARBA00023242"/>
    </source>
</evidence>
<accession>A0A9W8KYP8</accession>
<comment type="subcellular location">
    <subcellularLocation>
        <location evidence="1">Nucleus</location>
    </subcellularLocation>
</comment>
<sequence length="463" mass="50429">MNRSTDYAHSALQQHQASSIQNIMAFGTPSPPLPLVPKQHQGLTTANTVPTPLFLSVETTNNQTTSIDGQNSTISPEIDFGKEDSAQPSGESGSRRRNINSSKRAAQNRAAQRAFRLRRERYVASLEEKARSYDRLEAAYLDIQRENYQLRSRLNKIQSENAILRTHLAAGAHVSSQSPPSAVTPSFLQTSTPVTDSSRMPRHHNAGLRPPPQEPNYQYHHHTHNSHQLPQHHSHYPASYHQRRCDYQSTATVRQDDNPQCPQGYSHSQPTVHSTASHTPSGPSLPPSSSMQYRRHQPPVQQRSMLQREHSLPHTLNPHSPTPASTPAEGLAMRFEPETAPVHSASSVASFASPVERMPSPGGMWDNAAAAAAAAAVGNASSPAMGMPPHKPLTSSETTSSSSSATAAQMLPSVREITMSIGALLPTSPHSDRSLPPPSQFSSESADNRKTSGCTTDAVRRPW</sequence>
<feature type="domain" description="BZIP" evidence="4">
    <location>
        <begin position="103"/>
        <end position="118"/>
    </location>
</feature>
<reference evidence="5" key="1">
    <citation type="submission" date="2022-07" db="EMBL/GenBank/DDBJ databases">
        <title>Phylogenomic reconstructions and comparative analyses of Kickxellomycotina fungi.</title>
        <authorList>
            <person name="Reynolds N.K."/>
            <person name="Stajich J.E."/>
            <person name="Barry K."/>
            <person name="Grigoriev I.V."/>
            <person name="Crous P."/>
            <person name="Smith M.E."/>
        </authorList>
    </citation>
    <scope>NUCLEOTIDE SEQUENCE</scope>
    <source>
        <strain evidence="5">NRRL 3115</strain>
    </source>
</reference>
<organism evidence="5 6">
    <name type="scientific">Coemansia spiralis</name>
    <dbReference type="NCBI Taxonomy" id="417178"/>
    <lineage>
        <taxon>Eukaryota</taxon>
        <taxon>Fungi</taxon>
        <taxon>Fungi incertae sedis</taxon>
        <taxon>Zoopagomycota</taxon>
        <taxon>Kickxellomycotina</taxon>
        <taxon>Kickxellomycetes</taxon>
        <taxon>Kickxellales</taxon>
        <taxon>Kickxellaceae</taxon>
        <taxon>Coemansia</taxon>
    </lineage>
</organism>
<feature type="compositionally biased region" description="Polar residues" evidence="3">
    <location>
        <begin position="250"/>
        <end position="276"/>
    </location>
</feature>
<dbReference type="GO" id="GO:0001228">
    <property type="term" value="F:DNA-binding transcription activator activity, RNA polymerase II-specific"/>
    <property type="evidence" value="ECO:0007669"/>
    <property type="project" value="TreeGrafter"/>
</dbReference>
<dbReference type="GO" id="GO:0090575">
    <property type="term" value="C:RNA polymerase II transcription regulator complex"/>
    <property type="evidence" value="ECO:0007669"/>
    <property type="project" value="TreeGrafter"/>
</dbReference>
<dbReference type="AlphaFoldDB" id="A0A9W8KYP8"/>
<dbReference type="PANTHER" id="PTHR40621:SF6">
    <property type="entry name" value="AP-1-LIKE TRANSCRIPTION FACTOR YAP1-RELATED"/>
    <property type="match status" value="1"/>
</dbReference>
<evidence type="ECO:0000256" key="1">
    <source>
        <dbReference type="ARBA" id="ARBA00004123"/>
    </source>
</evidence>
<feature type="compositionally biased region" description="Basic residues" evidence="3">
    <location>
        <begin position="219"/>
        <end position="234"/>
    </location>
</feature>
<proteinExistence type="predicted"/>
<dbReference type="PROSITE" id="PS00036">
    <property type="entry name" value="BZIP_BASIC"/>
    <property type="match status" value="1"/>
</dbReference>
<dbReference type="EMBL" id="JANBTW010000027">
    <property type="protein sequence ID" value="KAJ2677891.1"/>
    <property type="molecule type" value="Genomic_DNA"/>
</dbReference>
<name>A0A9W8KYP8_9FUNG</name>
<comment type="caution">
    <text evidence="5">The sequence shown here is derived from an EMBL/GenBank/DDBJ whole genome shotgun (WGS) entry which is preliminary data.</text>
</comment>
<feature type="region of interest" description="Disordered" evidence="3">
    <location>
        <begin position="61"/>
        <end position="114"/>
    </location>
</feature>
<dbReference type="OrthoDB" id="5567047at2759"/>
<evidence type="ECO:0000313" key="5">
    <source>
        <dbReference type="EMBL" id="KAJ2677891.1"/>
    </source>
</evidence>
<feature type="compositionally biased region" description="Polar residues" evidence="3">
    <location>
        <begin position="61"/>
        <end position="75"/>
    </location>
</feature>
<dbReference type="Proteomes" id="UP001151518">
    <property type="component" value="Unassembled WGS sequence"/>
</dbReference>
<feature type="region of interest" description="Disordered" evidence="3">
    <location>
        <begin position="173"/>
        <end position="234"/>
    </location>
</feature>
<feature type="compositionally biased region" description="Low complexity" evidence="3">
    <location>
        <begin position="394"/>
        <end position="408"/>
    </location>
</feature>
<dbReference type="InterPro" id="IPR050936">
    <property type="entry name" value="AP-1-like"/>
</dbReference>
<keyword evidence="2" id="KW-0539">Nucleus</keyword>
<evidence type="ECO:0000256" key="3">
    <source>
        <dbReference type="SAM" id="MobiDB-lite"/>
    </source>
</evidence>
<feature type="region of interest" description="Disordered" evidence="3">
    <location>
        <begin position="382"/>
        <end position="463"/>
    </location>
</feature>
<evidence type="ECO:0000313" key="6">
    <source>
        <dbReference type="Proteomes" id="UP001151518"/>
    </source>
</evidence>
<dbReference type="GO" id="GO:0000976">
    <property type="term" value="F:transcription cis-regulatory region binding"/>
    <property type="evidence" value="ECO:0007669"/>
    <property type="project" value="InterPro"/>
</dbReference>
<evidence type="ECO:0000259" key="4">
    <source>
        <dbReference type="PROSITE" id="PS00036"/>
    </source>
</evidence>
<feature type="region of interest" description="Disordered" evidence="3">
    <location>
        <begin position="250"/>
        <end position="307"/>
    </location>
</feature>
<feature type="compositionally biased region" description="Low complexity" evidence="3">
    <location>
        <begin position="104"/>
        <end position="114"/>
    </location>
</feature>
<dbReference type="SUPFAM" id="SSF57959">
    <property type="entry name" value="Leucine zipper domain"/>
    <property type="match status" value="1"/>
</dbReference>
<protein>
    <recommendedName>
        <fullName evidence="4">BZIP domain-containing protein</fullName>
    </recommendedName>
</protein>